<evidence type="ECO:0000256" key="1">
    <source>
        <dbReference type="ARBA" id="ARBA00022614"/>
    </source>
</evidence>
<dbReference type="InterPro" id="IPR032675">
    <property type="entry name" value="LRR_dom_sf"/>
</dbReference>
<dbReference type="VEuPathDB" id="TriTrypDB:ECC02_006469"/>
<dbReference type="InterPro" id="IPR025875">
    <property type="entry name" value="Leu-rich_rpt_4"/>
</dbReference>
<dbReference type="VEuPathDB" id="TriTrypDB:TcCLB.507099.90"/>
<dbReference type="VEuPathDB" id="TriTrypDB:Tc_MARK_6257"/>
<evidence type="ECO:0008006" key="6">
    <source>
        <dbReference type="Google" id="ProtNLM"/>
    </source>
</evidence>
<dbReference type="VEuPathDB" id="TriTrypDB:BCY84_13666"/>
<dbReference type="VEuPathDB" id="TriTrypDB:C4B63_46g44"/>
<feature type="compositionally biased region" description="Acidic residues" evidence="3">
    <location>
        <begin position="259"/>
        <end position="275"/>
    </location>
</feature>
<keyword evidence="2" id="KW-0677">Repeat</keyword>
<keyword evidence="1" id="KW-0433">Leucine-rich repeat</keyword>
<dbReference type="Proteomes" id="UP000246078">
    <property type="component" value="Unassembled WGS sequence"/>
</dbReference>
<evidence type="ECO:0000256" key="3">
    <source>
        <dbReference type="SAM" id="MobiDB-lite"/>
    </source>
</evidence>
<accession>A0A2V2X2M6</accession>
<dbReference type="InterPro" id="IPR001611">
    <property type="entry name" value="Leu-rich_rpt"/>
</dbReference>
<dbReference type="VEuPathDB" id="TriTrypDB:TCDM_04136"/>
<feature type="region of interest" description="Disordered" evidence="3">
    <location>
        <begin position="253"/>
        <end position="293"/>
    </location>
</feature>
<dbReference type="SMART" id="SM00365">
    <property type="entry name" value="LRR_SD22"/>
    <property type="match status" value="3"/>
</dbReference>
<evidence type="ECO:0000256" key="2">
    <source>
        <dbReference type="ARBA" id="ARBA00022737"/>
    </source>
</evidence>
<dbReference type="VEuPathDB" id="TriTrypDB:TcBrA4_0074580"/>
<protein>
    <recommendedName>
        <fullName evidence="6">Leucine-rich repeat protein (LRRP)</fullName>
    </recommendedName>
</protein>
<evidence type="ECO:0000313" key="4">
    <source>
        <dbReference type="EMBL" id="PWV14239.1"/>
    </source>
</evidence>
<organism evidence="4 5">
    <name type="scientific">Trypanosoma cruzi</name>
    <dbReference type="NCBI Taxonomy" id="5693"/>
    <lineage>
        <taxon>Eukaryota</taxon>
        <taxon>Discoba</taxon>
        <taxon>Euglenozoa</taxon>
        <taxon>Kinetoplastea</taxon>
        <taxon>Metakinetoplastina</taxon>
        <taxon>Trypanosomatida</taxon>
        <taxon>Trypanosomatidae</taxon>
        <taxon>Trypanosoma</taxon>
        <taxon>Schizotrypanum</taxon>
    </lineage>
</organism>
<dbReference type="VEuPathDB" id="TriTrypDB:TcCL_ESM03287"/>
<feature type="compositionally biased region" description="Basic and acidic residues" evidence="3">
    <location>
        <begin position="364"/>
        <end position="380"/>
    </location>
</feature>
<sequence length="481" mass="53950">MYSRVLGLTSDGDEKEDGADGVVLLRNEVSEFTPAEIQALSRLELSDDPTPNAGHMPVDGCSAPDDGCNGSRRKRRVNTRAASSFLRGEHPKCCRSFKSLLLPEERVGGKDSMADAVLSTSQLHAEDRALRDTSVVECFLNLTHLYVQHNHITSLEGLSLLVQLTVLVVHHNEVESLRPLADLGALRFVDARFNSISKLDPLEDLPRESLRYLSLSSNPCCRGESAVAAERDAYRQSILQCCPLLEMLDDLPCQMSSSSDEDDSVVEGKEEEEVPDEGRTSSLLTSHDDAPEHRSHFRTRISHLMKIHRTPSMNASLPSSAVRNSSGSNDATTTARLCQQFEHRSENIRKQAFDHAFKLPCPDHSRWAGESVKKNGRDDDRGDDEDESDVLPLSLMQERETKSRLYADIHFALGTSHAQVQQLMGNVWEDVGKVLRTRQALVRHRRERMELQRKQPSGAYTESLALLQKENRTTNLDKYRR</sequence>
<dbReference type="AlphaFoldDB" id="A0A2V2X2M6"/>
<feature type="region of interest" description="Disordered" evidence="3">
    <location>
        <begin position="364"/>
        <end position="389"/>
    </location>
</feature>
<reference evidence="4 5" key="1">
    <citation type="journal article" date="2018" name="Microb. Genom.">
        <title>Expanding an expanded genome: long-read sequencing of Trypanosoma cruzi.</title>
        <authorList>
            <person name="Berna L."/>
            <person name="Rodriguez M."/>
            <person name="Chiribao M.L."/>
            <person name="Parodi-Talice A."/>
            <person name="Pita S."/>
            <person name="Rijo G."/>
            <person name="Alvarez-Valin F."/>
            <person name="Robello C."/>
        </authorList>
    </citation>
    <scope>NUCLEOTIDE SEQUENCE [LARGE SCALE GENOMIC DNA]</scope>
    <source>
        <strain evidence="4 5">TCC</strain>
    </source>
</reference>
<gene>
    <name evidence="4" type="ORF">C3747_37g5</name>
</gene>
<dbReference type="VEuPathDB" id="TriTrypDB:TcG_03326"/>
<dbReference type="PROSITE" id="PS51450">
    <property type="entry name" value="LRR"/>
    <property type="match status" value="1"/>
</dbReference>
<dbReference type="GO" id="GO:0005737">
    <property type="term" value="C:cytoplasm"/>
    <property type="evidence" value="ECO:0007669"/>
    <property type="project" value="TreeGrafter"/>
</dbReference>
<feature type="region of interest" description="Disordered" evidence="3">
    <location>
        <begin position="47"/>
        <end position="73"/>
    </location>
</feature>
<name>A0A2V2X2M6_TRYCR</name>
<comment type="caution">
    <text evidence="4">The sequence shown here is derived from an EMBL/GenBank/DDBJ whole genome shotgun (WGS) entry which is preliminary data.</text>
</comment>
<dbReference type="VEuPathDB" id="TriTrypDB:TCSYLVIO_007575"/>
<dbReference type="SUPFAM" id="SSF52058">
    <property type="entry name" value="L domain-like"/>
    <property type="match status" value="1"/>
</dbReference>
<dbReference type="Gene3D" id="3.80.10.10">
    <property type="entry name" value="Ribonuclease Inhibitor"/>
    <property type="match status" value="1"/>
</dbReference>
<dbReference type="VEuPathDB" id="TriTrypDB:TcYC6_0103250"/>
<dbReference type="PANTHER" id="PTHR15454">
    <property type="entry name" value="NISCHARIN RELATED"/>
    <property type="match status" value="1"/>
</dbReference>
<dbReference type="VEuPathDB" id="TriTrypDB:C3747_37g5"/>
<evidence type="ECO:0000313" key="5">
    <source>
        <dbReference type="Proteomes" id="UP000246078"/>
    </source>
</evidence>
<proteinExistence type="predicted"/>
<feature type="region of interest" description="Disordered" evidence="3">
    <location>
        <begin position="313"/>
        <end position="333"/>
    </location>
</feature>
<dbReference type="Pfam" id="PF12799">
    <property type="entry name" value="LRR_4"/>
    <property type="match status" value="1"/>
</dbReference>
<dbReference type="EMBL" id="PRFC01000037">
    <property type="protein sequence ID" value="PWV14239.1"/>
    <property type="molecule type" value="Genomic_DNA"/>
</dbReference>